<evidence type="ECO:0000313" key="1">
    <source>
        <dbReference type="EMBL" id="CEP17232.1"/>
    </source>
</evidence>
<dbReference type="OrthoDB" id="273230at2759"/>
<dbReference type="PANTHER" id="PTHR35706">
    <property type="entry name" value="F14O23.11 PROTEIN"/>
    <property type="match status" value="1"/>
</dbReference>
<organism evidence="1 2">
    <name type="scientific">Parasitella parasitica</name>
    <dbReference type="NCBI Taxonomy" id="35722"/>
    <lineage>
        <taxon>Eukaryota</taxon>
        <taxon>Fungi</taxon>
        <taxon>Fungi incertae sedis</taxon>
        <taxon>Mucoromycota</taxon>
        <taxon>Mucoromycotina</taxon>
        <taxon>Mucoromycetes</taxon>
        <taxon>Mucorales</taxon>
        <taxon>Mucorineae</taxon>
        <taxon>Mucoraceae</taxon>
        <taxon>Parasitella</taxon>
    </lineage>
</organism>
<keyword evidence="2" id="KW-1185">Reference proteome</keyword>
<dbReference type="InterPro" id="IPR053325">
    <property type="entry name" value="H3-Acetyl_Activator"/>
</dbReference>
<reference evidence="1 2" key="1">
    <citation type="submission" date="2014-09" db="EMBL/GenBank/DDBJ databases">
        <authorList>
            <person name="Ellenberger Sabrina"/>
        </authorList>
    </citation>
    <scope>NUCLEOTIDE SEQUENCE [LARGE SCALE GENOMIC DNA]</scope>
    <source>
        <strain evidence="1 2">CBS 412.66</strain>
    </source>
</reference>
<dbReference type="EMBL" id="LN733661">
    <property type="protein sequence ID" value="CEP17232.1"/>
    <property type="molecule type" value="Genomic_DNA"/>
</dbReference>
<dbReference type="AlphaFoldDB" id="A0A0B7NII8"/>
<dbReference type="PANTHER" id="PTHR35706:SF1">
    <property type="entry name" value="EMBRYOGENESIS-LIKE PROTEIN"/>
    <property type="match status" value="1"/>
</dbReference>
<accession>A0A0B7NII8</accession>
<dbReference type="Proteomes" id="UP000054107">
    <property type="component" value="Unassembled WGS sequence"/>
</dbReference>
<evidence type="ECO:0000313" key="2">
    <source>
        <dbReference type="Proteomes" id="UP000054107"/>
    </source>
</evidence>
<gene>
    <name evidence="1" type="primary">PARPA_11528.1 scaffold 44469</name>
</gene>
<sequence length="127" mass="14384">MNRSLSLSLFTKAFARQNLILRPGHARLFSTPIIDSKSSMEDSMNRIEELFSAAKDELEFAEESQGTTYYHEDLTTAGKAVNQVLAAYEEFLDTLPSDDMRNEVKTKVGMKMKELKMAFDSLPEEGH</sequence>
<name>A0A0B7NII8_9FUNG</name>
<protein>
    <submittedName>
        <fullName evidence="1">Uncharacterized protein</fullName>
    </submittedName>
</protein>
<proteinExistence type="predicted"/>